<accession>A0A0C3NYJ8</accession>
<gene>
    <name evidence="4" type="ORF">M404DRAFT_26584</name>
    <name evidence="3" type="ORF">M404DRAFT_29829</name>
</gene>
<dbReference type="FunCoup" id="A0A0C3NYJ8">
    <property type="interactions" value="690"/>
</dbReference>
<dbReference type="Gene3D" id="3.30.70.330">
    <property type="match status" value="1"/>
</dbReference>
<reference evidence="3 5" key="1">
    <citation type="submission" date="2014-04" db="EMBL/GenBank/DDBJ databases">
        <authorList>
            <consortium name="DOE Joint Genome Institute"/>
            <person name="Kuo A."/>
            <person name="Kohler A."/>
            <person name="Costa M.D."/>
            <person name="Nagy L.G."/>
            <person name="Floudas D."/>
            <person name="Copeland A."/>
            <person name="Barry K.W."/>
            <person name="Cichocki N."/>
            <person name="Veneault-Fourrey C."/>
            <person name="LaButti K."/>
            <person name="Lindquist E.A."/>
            <person name="Lipzen A."/>
            <person name="Lundell T."/>
            <person name="Morin E."/>
            <person name="Murat C."/>
            <person name="Sun H."/>
            <person name="Tunlid A."/>
            <person name="Henrissat B."/>
            <person name="Grigoriev I.V."/>
            <person name="Hibbett D.S."/>
            <person name="Martin F."/>
            <person name="Nordberg H.P."/>
            <person name="Cantor M.N."/>
            <person name="Hua S.X."/>
        </authorList>
    </citation>
    <scope>NUCLEOTIDE SEQUENCE [LARGE SCALE GENOMIC DNA]</scope>
    <source>
        <strain evidence="3 5">Marx 270</strain>
    </source>
</reference>
<dbReference type="InterPro" id="IPR035979">
    <property type="entry name" value="RBD_domain_sf"/>
</dbReference>
<dbReference type="PANTHER" id="PTHR18806:SF4">
    <property type="entry name" value="RNA-BINDING PROTEIN 25"/>
    <property type="match status" value="1"/>
</dbReference>
<dbReference type="HOGENOM" id="CLU_575051_0_0_1"/>
<evidence type="ECO:0000259" key="2">
    <source>
        <dbReference type="PROSITE" id="PS50102"/>
    </source>
</evidence>
<dbReference type="EMBL" id="KN831973">
    <property type="protein sequence ID" value="KIO03961.1"/>
    <property type="molecule type" value="Genomic_DNA"/>
</dbReference>
<reference evidence="3" key="3">
    <citation type="submission" date="2015-02" db="EMBL/GenBank/DDBJ databases">
        <title>Evolutionary Origins and Diversification of the Mycorrhizal Mutualists.</title>
        <authorList>
            <consortium name="DOE Joint Genome Institute"/>
            <consortium name="Mycorrhizal Genomics Consortium"/>
            <person name="Kohler A."/>
            <person name="Kuo A."/>
            <person name="Nagy L.G."/>
            <person name="Floudas D."/>
            <person name="Copeland A."/>
            <person name="Barry K.W."/>
            <person name="Cichocki N."/>
            <person name="Veneault-Fourrey C."/>
            <person name="LaButti K."/>
            <person name="Lindquist E.A."/>
            <person name="Lipzen A."/>
            <person name="Lundell T."/>
            <person name="Morin E."/>
            <person name="Murat C."/>
            <person name="Riley R."/>
            <person name="Ohm R."/>
            <person name="Sun H."/>
            <person name="Tunlid A."/>
            <person name="Henrissat B."/>
            <person name="Grigoriev I.V."/>
            <person name="Hibbett D.S."/>
            <person name="Martin F."/>
        </authorList>
    </citation>
    <scope>NUCLEOTIDE SEQUENCE</scope>
    <source>
        <strain evidence="3">Marx 270</strain>
    </source>
</reference>
<dbReference type="AlphaFoldDB" id="A0A0C3NYJ8"/>
<dbReference type="PANTHER" id="PTHR18806">
    <property type="entry name" value="RBM25 PROTEIN"/>
    <property type="match status" value="1"/>
</dbReference>
<dbReference type="InterPro" id="IPR052768">
    <property type="entry name" value="RBM25"/>
</dbReference>
<reference evidence="5" key="2">
    <citation type="submission" date="2015-01" db="EMBL/GenBank/DDBJ databases">
        <title>Evolutionary Origins and Diversification of the Mycorrhizal Mutualists.</title>
        <authorList>
            <consortium name="DOE Joint Genome Institute"/>
            <consortium name="Mycorrhizal Genomics Consortium"/>
            <person name="Kohler A."/>
            <person name="Kuo A."/>
            <person name="Nagy L.G."/>
            <person name="Floudas D."/>
            <person name="Copeland A."/>
            <person name="Barry K.W."/>
            <person name="Cichocki N."/>
            <person name="Veneault-Fourrey C."/>
            <person name="LaButti K."/>
            <person name="Lindquist E.A."/>
            <person name="Lipzen A."/>
            <person name="Lundell T."/>
            <person name="Morin E."/>
            <person name="Murat C."/>
            <person name="Riley R."/>
            <person name="Ohm R."/>
            <person name="Sun H."/>
            <person name="Tunlid A."/>
            <person name="Henrissat B."/>
            <person name="Grigoriev I.V."/>
            <person name="Hibbett D.S."/>
            <person name="Martin F."/>
        </authorList>
    </citation>
    <scope>NUCLEOTIDE SEQUENCE [LARGE SCALE GENOMIC DNA]</scope>
    <source>
        <strain evidence="4 5">Marx 270</strain>
    </source>
</reference>
<keyword evidence="1" id="KW-0694">RNA-binding</keyword>
<organism evidence="3 5">
    <name type="scientific">Pisolithus tinctorius Marx 270</name>
    <dbReference type="NCBI Taxonomy" id="870435"/>
    <lineage>
        <taxon>Eukaryota</taxon>
        <taxon>Fungi</taxon>
        <taxon>Dikarya</taxon>
        <taxon>Basidiomycota</taxon>
        <taxon>Agaricomycotina</taxon>
        <taxon>Agaricomycetes</taxon>
        <taxon>Agaricomycetidae</taxon>
        <taxon>Boletales</taxon>
        <taxon>Sclerodermatineae</taxon>
        <taxon>Pisolithaceae</taxon>
        <taxon>Pisolithus</taxon>
    </lineage>
</organism>
<dbReference type="GO" id="GO:0003729">
    <property type="term" value="F:mRNA binding"/>
    <property type="evidence" value="ECO:0007669"/>
    <property type="project" value="TreeGrafter"/>
</dbReference>
<dbReference type="PROSITE" id="PS50102">
    <property type="entry name" value="RRM"/>
    <property type="match status" value="1"/>
</dbReference>
<dbReference type="Pfam" id="PF00076">
    <property type="entry name" value="RRM_1"/>
    <property type="match status" value="1"/>
</dbReference>
<dbReference type="InterPro" id="IPR012677">
    <property type="entry name" value="Nucleotide-bd_a/b_plait_sf"/>
</dbReference>
<evidence type="ECO:0000313" key="4">
    <source>
        <dbReference type="EMBL" id="KIO03961.1"/>
    </source>
</evidence>
<sequence length="475" mass="53237">MPRSAQSPHLLGGEVPPAIELLTIHSKLPFRFVLRNELLSPPDPTHARSKFIPVPPPLVRRFQFPLEVSDNEFIRNVPFEPTSDEFENLFCHFRQPSATAILQSGNAETNTLFIGTISGGITDDILKKLLGIRPLKMMSSPADLSNKHRSFGFVDYEDPESAIRCIDLLNGVELPAHENFASQTTNYWCPRQSPLDPWQAYTSMKICGSMPMKFMDACPAQKMKAELSPRASIRTLVGELVLQPSNGQLHDRTPSKKQKSVTRLDVWDDDKSDELYYVDRCAIRHDGDKLGLVAEEAADGESHAYEEHEAENLHIESEKLLTRQMGDIRELAKKLRKAGTLLDDGAHVKLNVSLLGPAPVDKLEPHAQREVVKGAAAVPLVKLNLSVAGLKAKEHLETIKQSAPHDTEMLFKGQMKFGPIIKHRKDHNGPLKLVEGLELVLEEEAQEFAINTWRRVIFENMAYGEGLQAERMMVD</sequence>
<dbReference type="STRING" id="870435.A0A0C3NYJ8"/>
<name>A0A0C3NYJ8_PISTI</name>
<dbReference type="SMART" id="SM00360">
    <property type="entry name" value="RRM"/>
    <property type="match status" value="1"/>
</dbReference>
<keyword evidence="5" id="KW-1185">Reference proteome</keyword>
<dbReference type="InterPro" id="IPR000504">
    <property type="entry name" value="RRM_dom"/>
</dbReference>
<dbReference type="GO" id="GO:0005681">
    <property type="term" value="C:spliceosomal complex"/>
    <property type="evidence" value="ECO:0007669"/>
    <property type="project" value="TreeGrafter"/>
</dbReference>
<feature type="domain" description="RRM" evidence="2">
    <location>
        <begin position="110"/>
        <end position="183"/>
    </location>
</feature>
<dbReference type="Gene3D" id="1.20.1390.10">
    <property type="entry name" value="PWI domain"/>
    <property type="match status" value="1"/>
</dbReference>
<dbReference type="SUPFAM" id="SSF54928">
    <property type="entry name" value="RNA-binding domain, RBD"/>
    <property type="match status" value="1"/>
</dbReference>
<evidence type="ECO:0000313" key="3">
    <source>
        <dbReference type="EMBL" id="KIO00224.1"/>
    </source>
</evidence>
<proteinExistence type="predicted"/>
<protein>
    <recommendedName>
        <fullName evidence="2">RRM domain-containing protein</fullName>
    </recommendedName>
</protein>
<dbReference type="Proteomes" id="UP000054217">
    <property type="component" value="Unassembled WGS sequence"/>
</dbReference>
<dbReference type="EMBL" id="KN831998">
    <property type="protein sequence ID" value="KIO00224.1"/>
    <property type="molecule type" value="Genomic_DNA"/>
</dbReference>
<evidence type="ECO:0000313" key="5">
    <source>
        <dbReference type="Proteomes" id="UP000054217"/>
    </source>
</evidence>
<dbReference type="OrthoDB" id="6275295at2759"/>
<evidence type="ECO:0000256" key="1">
    <source>
        <dbReference type="PROSITE-ProRule" id="PRU00176"/>
    </source>
</evidence>